<dbReference type="AlphaFoldDB" id="W7TPM5"/>
<evidence type="ECO:0000256" key="3">
    <source>
        <dbReference type="ARBA" id="ARBA00022692"/>
    </source>
</evidence>
<dbReference type="PANTHER" id="PTHR13628:SF1">
    <property type="entry name" value="TRANSMEMBRANE PROTEIN 267"/>
    <property type="match status" value="1"/>
</dbReference>
<dbReference type="Proteomes" id="UP000019335">
    <property type="component" value="Chromosome 3"/>
</dbReference>
<evidence type="ECO:0000256" key="6">
    <source>
        <dbReference type="SAM" id="MobiDB-lite"/>
    </source>
</evidence>
<accession>W7TPM5</accession>
<comment type="subcellular location">
    <subcellularLocation>
        <location evidence="1">Membrane</location>
        <topology evidence="1">Multi-pass membrane protein</topology>
    </subcellularLocation>
</comment>
<organism evidence="7 8">
    <name type="scientific">Nannochloropsis gaditana</name>
    <dbReference type="NCBI Taxonomy" id="72520"/>
    <lineage>
        <taxon>Eukaryota</taxon>
        <taxon>Sar</taxon>
        <taxon>Stramenopiles</taxon>
        <taxon>Ochrophyta</taxon>
        <taxon>Eustigmatophyceae</taxon>
        <taxon>Eustigmatales</taxon>
        <taxon>Monodopsidaceae</taxon>
        <taxon>Nannochloropsis</taxon>
    </lineage>
</organism>
<keyword evidence="8" id="KW-1185">Reference proteome</keyword>
<evidence type="ECO:0000313" key="8">
    <source>
        <dbReference type="Proteomes" id="UP000019335"/>
    </source>
</evidence>
<keyword evidence="3" id="KW-0812">Transmembrane</keyword>
<keyword evidence="4" id="KW-1133">Transmembrane helix</keyword>
<dbReference type="PANTHER" id="PTHR13628">
    <property type="entry name" value="TRANSMEMBRANE PROTEIN 267"/>
    <property type="match status" value="1"/>
</dbReference>
<evidence type="ECO:0000313" key="7">
    <source>
        <dbReference type="EMBL" id="EWM29075.1"/>
    </source>
</evidence>
<proteinExistence type="predicted"/>
<name>W7TPM5_9STRA</name>
<dbReference type="InterPro" id="IPR026572">
    <property type="entry name" value="TMEM267"/>
</dbReference>
<dbReference type="GO" id="GO:0016020">
    <property type="term" value="C:membrane"/>
    <property type="evidence" value="ECO:0007669"/>
    <property type="project" value="UniProtKB-SubCell"/>
</dbReference>
<evidence type="ECO:0000256" key="5">
    <source>
        <dbReference type="ARBA" id="ARBA00023136"/>
    </source>
</evidence>
<comment type="caution">
    <text evidence="7">The sequence shown here is derived from an EMBL/GenBank/DDBJ whole genome shotgun (WGS) entry which is preliminary data.</text>
</comment>
<dbReference type="OrthoDB" id="10014558at2759"/>
<feature type="region of interest" description="Disordered" evidence="6">
    <location>
        <begin position="273"/>
        <end position="298"/>
    </location>
</feature>
<evidence type="ECO:0000256" key="4">
    <source>
        <dbReference type="ARBA" id="ARBA00022989"/>
    </source>
</evidence>
<evidence type="ECO:0000256" key="1">
    <source>
        <dbReference type="ARBA" id="ARBA00004141"/>
    </source>
</evidence>
<evidence type="ECO:0000256" key="2">
    <source>
        <dbReference type="ARBA" id="ARBA00013977"/>
    </source>
</evidence>
<dbReference type="EMBL" id="AZIL01000178">
    <property type="protein sequence ID" value="EWM29075.1"/>
    <property type="molecule type" value="Genomic_DNA"/>
</dbReference>
<protein>
    <recommendedName>
        <fullName evidence="2">Transmembrane protein 267</fullName>
    </recommendedName>
</protein>
<keyword evidence="5" id="KW-0472">Membrane</keyword>
<reference evidence="7 8" key="1">
    <citation type="journal article" date="2014" name="Mol. Plant">
        <title>Chromosome Scale Genome Assembly and Transcriptome Profiling of Nannochloropsis gaditana in Nitrogen Depletion.</title>
        <authorList>
            <person name="Corteggiani Carpinelli E."/>
            <person name="Telatin A."/>
            <person name="Vitulo N."/>
            <person name="Forcato C."/>
            <person name="D'Angelo M."/>
            <person name="Schiavon R."/>
            <person name="Vezzi A."/>
            <person name="Giacometti G.M."/>
            <person name="Morosinotto T."/>
            <person name="Valle G."/>
        </authorList>
    </citation>
    <scope>NUCLEOTIDE SEQUENCE [LARGE SCALE GENOMIC DNA]</scope>
    <source>
        <strain evidence="7 8">B-31</strain>
    </source>
</reference>
<feature type="compositionally biased region" description="Basic and acidic residues" evidence="6">
    <location>
        <begin position="273"/>
        <end position="288"/>
    </location>
</feature>
<sequence length="316" mass="35091">MYVSSISAMALSMPGNAPSLLLREALLLTACVAGDTLFPSLLAYLYGSPSGTDSPSPPLILRLLLDNFTHATLASMVWWTVLAPPAPWPPAFSRPRPLPLPLYHEHRHLLPRPGHPAHKPCLEILLAFILGSALDLDHFIAARSFWGLQGVLHLSHRPPGHCLTSLLTLTACVWTLAHYIQGPQQGGTEPSVHARGTCGCCNQGFLLQNGQRLSLLFMSAALSHQLRDALRHGLWFCHLGFSTAPLSFHVYILLTMTLPLVIRRLLAKRGGEAERGEGPRVEERLENGEDREEREEERLAMRHAEFQLTRQRQFVV</sequence>
<gene>
    <name evidence="7" type="ORF">Naga_100024g6</name>
</gene>